<comment type="caution">
    <text evidence="1">The sequence shown here is derived from an EMBL/GenBank/DDBJ whole genome shotgun (WGS) entry which is preliminary data.</text>
</comment>
<dbReference type="AlphaFoldDB" id="A0A3S5FBM3"/>
<reference evidence="1" key="1">
    <citation type="submission" date="2018-11" db="EMBL/GenBank/DDBJ databases">
        <authorList>
            <consortium name="Pathogen Informatics"/>
        </authorList>
    </citation>
    <scope>NUCLEOTIDE SEQUENCE</scope>
</reference>
<gene>
    <name evidence="1" type="ORF">PXEA_LOCUS535</name>
</gene>
<keyword evidence="2" id="KW-1185">Reference proteome</keyword>
<organism evidence="1 2">
    <name type="scientific">Protopolystoma xenopodis</name>
    <dbReference type="NCBI Taxonomy" id="117903"/>
    <lineage>
        <taxon>Eukaryota</taxon>
        <taxon>Metazoa</taxon>
        <taxon>Spiralia</taxon>
        <taxon>Lophotrochozoa</taxon>
        <taxon>Platyhelminthes</taxon>
        <taxon>Monogenea</taxon>
        <taxon>Polyopisthocotylea</taxon>
        <taxon>Polystomatidea</taxon>
        <taxon>Polystomatidae</taxon>
        <taxon>Protopolystoma</taxon>
    </lineage>
</organism>
<protein>
    <submittedName>
        <fullName evidence="1">Uncharacterized protein</fullName>
    </submittedName>
</protein>
<dbReference type="Proteomes" id="UP000784294">
    <property type="component" value="Unassembled WGS sequence"/>
</dbReference>
<sequence length="101" mass="11620">MNLQERASIRLPWPISGYSLEERGLIKRRGQLGRRRPRAVDILIFDRVAIHPSNRSLSSINLPPERQSWSHNPSTQFTILRSNFKLKPPDLGQTNVPDLPN</sequence>
<name>A0A3S5FBM3_9PLAT</name>
<proteinExistence type="predicted"/>
<accession>A0A3S5FBM3</accession>
<evidence type="ECO:0000313" key="2">
    <source>
        <dbReference type="Proteomes" id="UP000784294"/>
    </source>
</evidence>
<evidence type="ECO:0000313" key="1">
    <source>
        <dbReference type="EMBL" id="VEL07095.1"/>
    </source>
</evidence>
<dbReference type="EMBL" id="CAAALY010001003">
    <property type="protein sequence ID" value="VEL07095.1"/>
    <property type="molecule type" value="Genomic_DNA"/>
</dbReference>